<organism evidence="1 2">
    <name type="scientific">Entomophthora muscae</name>
    <dbReference type="NCBI Taxonomy" id="34485"/>
    <lineage>
        <taxon>Eukaryota</taxon>
        <taxon>Fungi</taxon>
        <taxon>Fungi incertae sedis</taxon>
        <taxon>Zoopagomycota</taxon>
        <taxon>Entomophthoromycotina</taxon>
        <taxon>Entomophthoromycetes</taxon>
        <taxon>Entomophthorales</taxon>
        <taxon>Entomophthoraceae</taxon>
        <taxon>Entomophthora</taxon>
    </lineage>
</organism>
<comment type="caution">
    <text evidence="1">The sequence shown here is derived from an EMBL/GenBank/DDBJ whole genome shotgun (WGS) entry which is preliminary data.</text>
</comment>
<proteinExistence type="predicted"/>
<dbReference type="Proteomes" id="UP001165960">
    <property type="component" value="Unassembled WGS sequence"/>
</dbReference>
<keyword evidence="2" id="KW-1185">Reference proteome</keyword>
<reference evidence="1" key="1">
    <citation type="submission" date="2022-04" db="EMBL/GenBank/DDBJ databases">
        <title>Genome of the entomopathogenic fungus Entomophthora muscae.</title>
        <authorList>
            <person name="Elya C."/>
            <person name="Lovett B.R."/>
            <person name="Lee E."/>
            <person name="Macias A.M."/>
            <person name="Hajek A.E."/>
            <person name="De Bivort B.L."/>
            <person name="Kasson M.T."/>
            <person name="De Fine Licht H.H."/>
            <person name="Stajich J.E."/>
        </authorList>
    </citation>
    <scope>NUCLEOTIDE SEQUENCE</scope>
    <source>
        <strain evidence="1">Berkeley</strain>
    </source>
</reference>
<evidence type="ECO:0000313" key="1">
    <source>
        <dbReference type="EMBL" id="KAJ9077467.1"/>
    </source>
</evidence>
<sequence>MLGAMSVKGTVAGERAMDLTAGKAVSHEGFHTGSCSLLVGCVYTAAPDQGNKATSSISGELLLELADL</sequence>
<name>A0ACC2TS87_9FUNG</name>
<evidence type="ECO:0000313" key="2">
    <source>
        <dbReference type="Proteomes" id="UP001165960"/>
    </source>
</evidence>
<gene>
    <name evidence="1" type="ORF">DSO57_1016593</name>
</gene>
<accession>A0ACC2TS87</accession>
<protein>
    <submittedName>
        <fullName evidence="1">Uncharacterized protein</fullName>
    </submittedName>
</protein>
<dbReference type="EMBL" id="QTSX02002197">
    <property type="protein sequence ID" value="KAJ9077467.1"/>
    <property type="molecule type" value="Genomic_DNA"/>
</dbReference>